<dbReference type="Proteomes" id="UP000061809">
    <property type="component" value="Chromosome"/>
</dbReference>
<dbReference type="GO" id="GO:0032259">
    <property type="term" value="P:methylation"/>
    <property type="evidence" value="ECO:0007669"/>
    <property type="project" value="UniProtKB-KW"/>
</dbReference>
<dbReference type="SUPFAM" id="SSF53790">
    <property type="entry name" value="Tetrapyrrole methylase"/>
    <property type="match status" value="1"/>
</dbReference>
<evidence type="ECO:0000256" key="2">
    <source>
        <dbReference type="ARBA" id="ARBA00005879"/>
    </source>
</evidence>
<proteinExistence type="inferred from homology"/>
<dbReference type="InterPro" id="IPR012382">
    <property type="entry name" value="CobI/CbiL"/>
</dbReference>
<gene>
    <name evidence="9" type="primary">cobI</name>
    <name evidence="9" type="ORF">BcellWH2_00375</name>
</gene>
<dbReference type="EC" id="2.1.1.151" evidence="7"/>
<dbReference type="InterPro" id="IPR035996">
    <property type="entry name" value="4pyrrol_Methylase_sf"/>
</dbReference>
<evidence type="ECO:0000256" key="7">
    <source>
        <dbReference type="PIRNR" id="PIRNR036427"/>
    </source>
</evidence>
<keyword evidence="6" id="KW-0949">S-adenosyl-L-methionine</keyword>
<dbReference type="KEGG" id="bcel:BcellWH2_00375"/>
<evidence type="ECO:0000256" key="1">
    <source>
        <dbReference type="ARBA" id="ARBA00004953"/>
    </source>
</evidence>
<evidence type="ECO:0000313" key="10">
    <source>
        <dbReference type="Proteomes" id="UP000061809"/>
    </source>
</evidence>
<dbReference type="CDD" id="cd11645">
    <property type="entry name" value="Precorrin_2_C20_MT"/>
    <property type="match status" value="1"/>
</dbReference>
<dbReference type="InterPro" id="IPR014777">
    <property type="entry name" value="4pyrrole_Mease_sub1"/>
</dbReference>
<keyword evidence="3" id="KW-0169">Cobalamin biosynthesis</keyword>
<dbReference type="Gene3D" id="3.30.950.10">
    <property type="entry name" value="Methyltransferase, Cobalt-precorrin-4 Transmethylase, Domain 2"/>
    <property type="match status" value="1"/>
</dbReference>
<protein>
    <recommendedName>
        <fullName evidence="7">Cobalt-precorrin-2 C(20)-methyltransferase</fullName>
        <ecNumber evidence="7">2.1.1.151</ecNumber>
    </recommendedName>
</protein>
<dbReference type="InterPro" id="IPR003043">
    <property type="entry name" value="Uropor_MeTrfase_CS"/>
</dbReference>
<dbReference type="InterPro" id="IPR000878">
    <property type="entry name" value="4pyrrol_Mease"/>
</dbReference>
<organism evidence="9 10">
    <name type="scientific">Bacteroides cellulosilyticus</name>
    <dbReference type="NCBI Taxonomy" id="246787"/>
    <lineage>
        <taxon>Bacteria</taxon>
        <taxon>Pseudomonadati</taxon>
        <taxon>Bacteroidota</taxon>
        <taxon>Bacteroidia</taxon>
        <taxon>Bacteroidales</taxon>
        <taxon>Bacteroidaceae</taxon>
        <taxon>Bacteroides</taxon>
    </lineage>
</organism>
<keyword evidence="4 9" id="KW-0489">Methyltransferase</keyword>
<accession>A0A0P0FKC5</accession>
<comment type="subunit">
    <text evidence="7">Homodimer.</text>
</comment>
<dbReference type="InterPro" id="IPR014776">
    <property type="entry name" value="4pyrrole_Mease_sub2"/>
</dbReference>
<dbReference type="GO" id="GO:0030788">
    <property type="term" value="F:precorrin-2 C20-methyltransferase activity"/>
    <property type="evidence" value="ECO:0007669"/>
    <property type="project" value="InterPro"/>
</dbReference>
<dbReference type="RefSeq" id="WP_029426819.1">
    <property type="nucleotide sequence ID" value="NZ_CP012801.1"/>
</dbReference>
<dbReference type="AlphaFoldDB" id="A0A0P0FKC5"/>
<name>A0A0P0FKC5_9BACE</name>
<evidence type="ECO:0000256" key="4">
    <source>
        <dbReference type="ARBA" id="ARBA00022603"/>
    </source>
</evidence>
<comment type="catalytic activity">
    <reaction evidence="7">
        <text>Co-precorrin-2 + S-adenosyl-L-methionine = Co-precorrin-3 + S-adenosyl-L-homocysteine + H(+)</text>
        <dbReference type="Rhea" id="RHEA:17997"/>
        <dbReference type="ChEBI" id="CHEBI:15378"/>
        <dbReference type="ChEBI" id="CHEBI:57856"/>
        <dbReference type="ChEBI" id="CHEBI:59789"/>
        <dbReference type="ChEBI" id="CHEBI:60053"/>
        <dbReference type="ChEBI" id="CHEBI:60060"/>
        <dbReference type="EC" id="2.1.1.151"/>
    </reaction>
</comment>
<reference evidence="9 10" key="1">
    <citation type="journal article" date="2015" name="Science">
        <title>Genetic determinants of in vivo fitness and diet responsiveness in multiple human gut Bacteroides.</title>
        <authorList>
            <person name="Wu M."/>
            <person name="McNulty N.P."/>
            <person name="Rodionov D.A."/>
            <person name="Khoroshkin M.S."/>
            <person name="Griffin N.W."/>
            <person name="Cheng J."/>
            <person name="Latreille P."/>
            <person name="Kerstetter R.A."/>
            <person name="Terrapon N."/>
            <person name="Henrissat B."/>
            <person name="Osterman A.L."/>
            <person name="Gordon J.I."/>
        </authorList>
    </citation>
    <scope>NUCLEOTIDE SEQUENCE [LARGE SCALE GENOMIC DNA]</scope>
    <source>
        <strain evidence="9 10">WH2</strain>
    </source>
</reference>
<evidence type="ECO:0000259" key="8">
    <source>
        <dbReference type="Pfam" id="PF00590"/>
    </source>
</evidence>
<comment type="function">
    <text evidence="7">Methylates cobalt-precorrin-2 at the C-20 position to produce cobalt-precorrin-3A in the anaerobic cobalamin biosynthesis pathway.</text>
</comment>
<dbReference type="EMBL" id="CP012801">
    <property type="protein sequence ID" value="ALJ57650.1"/>
    <property type="molecule type" value="Genomic_DNA"/>
</dbReference>
<dbReference type="PROSITE" id="PS00839">
    <property type="entry name" value="SUMT_1"/>
    <property type="match status" value="1"/>
</dbReference>
<comment type="pathway">
    <text evidence="1">Cofactor biosynthesis; adenosylcobalamin biosynthesis.</text>
</comment>
<evidence type="ECO:0000256" key="5">
    <source>
        <dbReference type="ARBA" id="ARBA00022679"/>
    </source>
</evidence>
<feature type="domain" description="Tetrapyrrole methylase" evidence="8">
    <location>
        <begin position="5"/>
        <end position="215"/>
    </location>
</feature>
<comment type="similarity">
    <text evidence="2 7">Belongs to the precorrin methyltransferase family.</text>
</comment>
<dbReference type="GO" id="GO:0043781">
    <property type="term" value="F:cobalt-factor II C20-methyltransferase activity"/>
    <property type="evidence" value="ECO:0007669"/>
    <property type="project" value="UniProtKB-EC"/>
</dbReference>
<dbReference type="PANTHER" id="PTHR43467">
    <property type="entry name" value="COBALT-PRECORRIN-2 C(20)-METHYLTRANSFERASE"/>
    <property type="match status" value="1"/>
</dbReference>
<dbReference type="Gene3D" id="3.40.1010.10">
    <property type="entry name" value="Cobalt-precorrin-4 Transmethylase, Domain 1"/>
    <property type="match status" value="1"/>
</dbReference>
<evidence type="ECO:0000256" key="3">
    <source>
        <dbReference type="ARBA" id="ARBA00022573"/>
    </source>
</evidence>
<keyword evidence="5 9" id="KW-0808">Transferase</keyword>
<dbReference type="Pfam" id="PF00590">
    <property type="entry name" value="TP_methylase"/>
    <property type="match status" value="1"/>
</dbReference>
<dbReference type="PATRIC" id="fig|246787.4.peg.395"/>
<dbReference type="PANTHER" id="PTHR43467:SF2">
    <property type="entry name" value="COBALT-PRECORRIN-2 C(20)-METHYLTRANSFERASE"/>
    <property type="match status" value="1"/>
</dbReference>
<dbReference type="GO" id="GO:0009236">
    <property type="term" value="P:cobalamin biosynthetic process"/>
    <property type="evidence" value="ECO:0007669"/>
    <property type="project" value="UniProtKB-UniRule"/>
</dbReference>
<evidence type="ECO:0000256" key="6">
    <source>
        <dbReference type="ARBA" id="ARBA00022691"/>
    </source>
</evidence>
<evidence type="ECO:0000313" key="9">
    <source>
        <dbReference type="EMBL" id="ALJ57650.1"/>
    </source>
</evidence>
<dbReference type="PIRSF" id="PIRSF036427">
    <property type="entry name" value="Precrrn-2_mtase"/>
    <property type="match status" value="1"/>
</dbReference>
<sequence length="236" mass="26488">MSNPIIFVSLGPGEPDLITLKGLKALQNADCIFCPETRTANGRIFSRAADILHALDIPNTTLSRFALPMSKNREQAFAAYDKVYSEASLLHKENKKVCIVAEGDAGFYSSIHYIFEKLQADNIPVQHIAGIPAFIAAGACAGLHIASQEERLTVIPGIITAEEIEKYMEEKTTIVIMKLSQCTEEIHRCIHLHPEYNYHYFENIGTEKEKYLHDTELISALSFPYFSLLIIRHSTF</sequence>